<dbReference type="EMBL" id="VYDA01000476">
    <property type="protein sequence ID" value="MYH62667.1"/>
    <property type="molecule type" value="Genomic_DNA"/>
</dbReference>
<evidence type="ECO:0000313" key="1">
    <source>
        <dbReference type="EMBL" id="MYH62667.1"/>
    </source>
</evidence>
<sequence>MIELAAQYPGVEFNDDYTGPLPATLVEAHRQLAALATVRDSVEAMPASIFATHSAPSEEPFGSDGRKSCEAYLSTASVFRLLDIFHVRHTVKTSREDVRPYNITGVSDHSTEPIARDLDMNGVTIQAAYSELKRWAIGPLKKKLSPFGAPRAWWGLFSQYEVHFSAGPFILSVKKVIRGCGIE</sequence>
<dbReference type="AlphaFoldDB" id="A0A6B1G2P1"/>
<organism evidence="1">
    <name type="scientific">Caldilineaceae bacterium SB0675_bin_29</name>
    <dbReference type="NCBI Taxonomy" id="2605266"/>
    <lineage>
        <taxon>Bacteria</taxon>
        <taxon>Bacillati</taxon>
        <taxon>Chloroflexota</taxon>
        <taxon>Caldilineae</taxon>
        <taxon>Caldilineales</taxon>
        <taxon>Caldilineaceae</taxon>
    </lineage>
</organism>
<comment type="caution">
    <text evidence="1">The sequence shown here is derived from an EMBL/GenBank/DDBJ whole genome shotgun (WGS) entry which is preliminary data.</text>
</comment>
<name>A0A6B1G2P1_9CHLR</name>
<accession>A0A6B1G2P1</accession>
<reference evidence="1" key="1">
    <citation type="submission" date="2019-09" db="EMBL/GenBank/DDBJ databases">
        <title>Characterisation of the sponge microbiome using genome-centric metagenomics.</title>
        <authorList>
            <person name="Engelberts J.P."/>
            <person name="Robbins S.J."/>
            <person name="De Goeij J.M."/>
            <person name="Aranda M."/>
            <person name="Bell S.C."/>
            <person name="Webster N.S."/>
        </authorList>
    </citation>
    <scope>NUCLEOTIDE SEQUENCE</scope>
    <source>
        <strain evidence="1">SB0675_bin_29</strain>
    </source>
</reference>
<gene>
    <name evidence="1" type="ORF">F4148_13245</name>
</gene>
<protein>
    <submittedName>
        <fullName evidence="1">Uncharacterized protein</fullName>
    </submittedName>
</protein>
<proteinExistence type="predicted"/>